<dbReference type="Proteomes" id="UP001433508">
    <property type="component" value="Unassembled WGS sequence"/>
</dbReference>
<proteinExistence type="predicted"/>
<reference evidence="2" key="1">
    <citation type="journal article" date="2024" name="Front. Bioeng. Biotechnol.">
        <title>Genome-scale model development and genomic sequencing of the oleaginous clade Lipomyces.</title>
        <authorList>
            <person name="Czajka J.J."/>
            <person name="Han Y."/>
            <person name="Kim J."/>
            <person name="Mondo S.J."/>
            <person name="Hofstad B.A."/>
            <person name="Robles A."/>
            <person name="Haridas S."/>
            <person name="Riley R."/>
            <person name="LaButti K."/>
            <person name="Pangilinan J."/>
            <person name="Andreopoulos W."/>
            <person name="Lipzen A."/>
            <person name="Yan J."/>
            <person name="Wang M."/>
            <person name="Ng V."/>
            <person name="Grigoriev I.V."/>
            <person name="Spatafora J.W."/>
            <person name="Magnuson J.K."/>
            <person name="Baker S.E."/>
            <person name="Pomraning K.R."/>
        </authorList>
    </citation>
    <scope>NUCLEOTIDE SEQUENCE [LARGE SCALE GENOMIC DNA]</scope>
    <source>
        <strain evidence="2">CBS 7786</strain>
    </source>
</reference>
<evidence type="ECO:0000313" key="1">
    <source>
        <dbReference type="EMBL" id="KAK9238529.1"/>
    </source>
</evidence>
<dbReference type="EMBL" id="MU971355">
    <property type="protein sequence ID" value="KAK9238529.1"/>
    <property type="molecule type" value="Genomic_DNA"/>
</dbReference>
<comment type="caution">
    <text evidence="1">The sequence shown here is derived from an EMBL/GenBank/DDBJ whole genome shotgun (WGS) entry which is preliminary data.</text>
</comment>
<evidence type="ECO:0000313" key="2">
    <source>
        <dbReference type="Proteomes" id="UP001433508"/>
    </source>
</evidence>
<protein>
    <submittedName>
        <fullName evidence="1">Uncharacterized protein</fullName>
    </submittedName>
</protein>
<organism evidence="1 2">
    <name type="scientific">Lipomyces kononenkoae</name>
    <name type="common">Yeast</name>
    <dbReference type="NCBI Taxonomy" id="34357"/>
    <lineage>
        <taxon>Eukaryota</taxon>
        <taxon>Fungi</taxon>
        <taxon>Dikarya</taxon>
        <taxon>Ascomycota</taxon>
        <taxon>Saccharomycotina</taxon>
        <taxon>Lipomycetes</taxon>
        <taxon>Lipomycetales</taxon>
        <taxon>Lipomycetaceae</taxon>
        <taxon>Lipomyces</taxon>
    </lineage>
</organism>
<sequence length="163" mass="17943">MRLLPQQARFKKVAGTLARYGSRHFFYCTILRIPNRQHQNLLPTGTMAQQQSAAKRDHEDEAKIVDDSSSSLTCVPSPSSSTASASTVVSVDKTTILSSIAETLERMESKPLMDQRYKPSAEKLDTFNNLALIAKIEKALGRRLTSQDFVPNNNGSSTGVRDG</sequence>
<name>A0ACC3T525_LIPKO</name>
<gene>
    <name evidence="1" type="ORF">V1525DRAFT_431730</name>
</gene>
<accession>A0ACC3T525</accession>
<keyword evidence="2" id="KW-1185">Reference proteome</keyword>